<reference evidence="1 2" key="1">
    <citation type="journal article" date="2014" name="Int. J. Syst. Evol. Microbiol.">
        <title>Nocardioides zeae sp. nov., isolated from the stem of Zea mays.</title>
        <authorList>
            <person name="Glaeser S.P."/>
            <person name="McInroy J.A."/>
            <person name="Busse H.J."/>
            <person name="Kampfer P."/>
        </authorList>
    </citation>
    <scope>NUCLEOTIDE SEQUENCE [LARGE SCALE GENOMIC DNA]</scope>
    <source>
        <strain evidence="1 2">JCM 30728</strain>
    </source>
</reference>
<evidence type="ECO:0008006" key="3">
    <source>
        <dbReference type="Google" id="ProtNLM"/>
    </source>
</evidence>
<dbReference type="Proteomes" id="UP000468687">
    <property type="component" value="Unassembled WGS sequence"/>
</dbReference>
<keyword evidence="2" id="KW-1185">Reference proteome</keyword>
<dbReference type="AlphaFoldDB" id="A0A6P0HMI6"/>
<name>A0A6P0HMI6_9ACTN</name>
<organism evidence="1 2">
    <name type="scientific">Nocardioides zeae</name>
    <dbReference type="NCBI Taxonomy" id="1457234"/>
    <lineage>
        <taxon>Bacteria</taxon>
        <taxon>Bacillati</taxon>
        <taxon>Actinomycetota</taxon>
        <taxon>Actinomycetes</taxon>
        <taxon>Propionibacteriales</taxon>
        <taxon>Nocardioidaceae</taxon>
        <taxon>Nocardioides</taxon>
    </lineage>
</organism>
<dbReference type="SUPFAM" id="SSF53474">
    <property type="entry name" value="alpha/beta-Hydrolases"/>
    <property type="match status" value="1"/>
</dbReference>
<dbReference type="InterPro" id="IPR029058">
    <property type="entry name" value="AB_hydrolase_fold"/>
</dbReference>
<dbReference type="Gene3D" id="3.40.50.1820">
    <property type="entry name" value="alpha/beta hydrolase"/>
    <property type="match status" value="1"/>
</dbReference>
<dbReference type="EMBL" id="JAAGXA010000012">
    <property type="protein sequence ID" value="NEN79806.1"/>
    <property type="molecule type" value="Genomic_DNA"/>
</dbReference>
<sequence>MSGDDRLPSLTTTGGAGGFDAQLEAVRGLAAEYDAAAGRLVRLGGGAAATLVDPTLVGSAPWSPATFAAAEACVADLNTGPTGLPAGAAGWWAQAAAVRAAASLLEEADALVADLHHDLRHLAAYQSGWLLGTLGRAVGLDADALRPDGSAADLRGLAARLSGSGGEGHDAGAALEAWAMAEPEQVETLVAWAPGLLEGAWDSGDALPTPFGGRWYLPSVGVAAGVLGLWYVDGRAHVERVAATTSRAPADLAGGVAALDRVNELSTAERPGGNGTIEVQRIGSGERARWVVLLPGTDDPATRPGEQDDDVRDLGTNLRAMAGQSTAYQRGIEAAMTDAGIGPDDPVTIWGHSQGGMAAVQVASGGRFAVEDVITLGSPVGAMPPVPDGVRVTSLENERDVLVLLDGLPNPDRVEHLTVRFAGGGTTLGEAHSLAEYARGAAAVDAATDPVVRHRVEELRASGALGAGEPAVSWTYRITREGVG</sequence>
<accession>A0A6P0HMI6</accession>
<protein>
    <recommendedName>
        <fullName evidence="3">Alpha/beta hydrolase</fullName>
    </recommendedName>
</protein>
<dbReference type="RefSeq" id="WP_163773357.1">
    <property type="nucleotide sequence ID" value="NZ_JAAGXA010000012.1"/>
</dbReference>
<evidence type="ECO:0000313" key="1">
    <source>
        <dbReference type="EMBL" id="NEN79806.1"/>
    </source>
</evidence>
<gene>
    <name evidence="1" type="ORF">G3T38_16170</name>
</gene>
<comment type="caution">
    <text evidence="1">The sequence shown here is derived from an EMBL/GenBank/DDBJ whole genome shotgun (WGS) entry which is preliminary data.</text>
</comment>
<evidence type="ECO:0000313" key="2">
    <source>
        <dbReference type="Proteomes" id="UP000468687"/>
    </source>
</evidence>
<proteinExistence type="predicted"/>